<sequence>MAVTVFIVDDDAQFRDLARRILTSWGYQPEGEAGGVTEALQKMAGSFPEVALVDIGLPDGSGLELSTVLAGDPWRMRVILISSDGDAISSQEAMEAGAVAFIPKAEMSSALLHSIIGDGYSR</sequence>
<name>A0A317ZS42_9MICO</name>
<evidence type="ECO:0000313" key="4">
    <source>
        <dbReference type="EMBL" id="PXA67087.1"/>
    </source>
</evidence>
<keyword evidence="1 2" id="KW-0597">Phosphoprotein</keyword>
<evidence type="ECO:0000256" key="1">
    <source>
        <dbReference type="ARBA" id="ARBA00022553"/>
    </source>
</evidence>
<dbReference type="Pfam" id="PF00072">
    <property type="entry name" value="Response_reg"/>
    <property type="match status" value="1"/>
</dbReference>
<dbReference type="AlphaFoldDB" id="A0A317ZS42"/>
<evidence type="ECO:0000313" key="5">
    <source>
        <dbReference type="Proteomes" id="UP000246722"/>
    </source>
</evidence>
<dbReference type="RefSeq" id="WP_110126771.1">
    <property type="nucleotide sequence ID" value="NZ_QHLY01000012.1"/>
</dbReference>
<dbReference type="EMBL" id="QHLY01000012">
    <property type="protein sequence ID" value="PXA67087.1"/>
    <property type="molecule type" value="Genomic_DNA"/>
</dbReference>
<dbReference type="GO" id="GO:0000160">
    <property type="term" value="P:phosphorelay signal transduction system"/>
    <property type="evidence" value="ECO:0007669"/>
    <property type="project" value="InterPro"/>
</dbReference>
<reference evidence="4 5" key="1">
    <citation type="submission" date="2018-05" db="EMBL/GenBank/DDBJ databases">
        <title>Genetic diversity of glacier-inhabiting Cryobacterium bacteria in China and description of Cryobacterium mengkeensis sp. nov. and Arthrobacter glacialis sp. nov.</title>
        <authorList>
            <person name="Liu Q."/>
            <person name="Xin Y.-H."/>
        </authorList>
    </citation>
    <scope>NUCLEOTIDE SEQUENCE [LARGE SCALE GENOMIC DNA]</scope>
    <source>
        <strain evidence="4 5">SK-1</strain>
    </source>
</reference>
<keyword evidence="5" id="KW-1185">Reference proteome</keyword>
<dbReference type="PANTHER" id="PTHR44591:SF3">
    <property type="entry name" value="RESPONSE REGULATORY DOMAIN-CONTAINING PROTEIN"/>
    <property type="match status" value="1"/>
</dbReference>
<dbReference type="Proteomes" id="UP000246722">
    <property type="component" value="Unassembled WGS sequence"/>
</dbReference>
<dbReference type="InterPro" id="IPR011006">
    <property type="entry name" value="CheY-like_superfamily"/>
</dbReference>
<evidence type="ECO:0000256" key="2">
    <source>
        <dbReference type="PROSITE-ProRule" id="PRU00169"/>
    </source>
</evidence>
<dbReference type="SMART" id="SM00448">
    <property type="entry name" value="REC"/>
    <property type="match status" value="1"/>
</dbReference>
<dbReference type="PANTHER" id="PTHR44591">
    <property type="entry name" value="STRESS RESPONSE REGULATOR PROTEIN 1"/>
    <property type="match status" value="1"/>
</dbReference>
<dbReference type="Gene3D" id="3.40.50.2300">
    <property type="match status" value="1"/>
</dbReference>
<dbReference type="CDD" id="cd00156">
    <property type="entry name" value="REC"/>
    <property type="match status" value="1"/>
</dbReference>
<feature type="modified residue" description="4-aspartylphosphate" evidence="2">
    <location>
        <position position="54"/>
    </location>
</feature>
<proteinExistence type="predicted"/>
<feature type="domain" description="Response regulatory" evidence="3">
    <location>
        <begin position="4"/>
        <end position="119"/>
    </location>
</feature>
<evidence type="ECO:0000259" key="3">
    <source>
        <dbReference type="PROSITE" id="PS50110"/>
    </source>
</evidence>
<comment type="caution">
    <text evidence="4">The sequence shown here is derived from an EMBL/GenBank/DDBJ whole genome shotgun (WGS) entry which is preliminary data.</text>
</comment>
<organism evidence="4 5">
    <name type="scientific">Cryobacterium arcticum</name>
    <dbReference type="NCBI Taxonomy" id="670052"/>
    <lineage>
        <taxon>Bacteria</taxon>
        <taxon>Bacillati</taxon>
        <taxon>Actinomycetota</taxon>
        <taxon>Actinomycetes</taxon>
        <taxon>Micrococcales</taxon>
        <taxon>Microbacteriaceae</taxon>
        <taxon>Cryobacterium</taxon>
    </lineage>
</organism>
<dbReference type="OrthoDB" id="7187989at2"/>
<dbReference type="PROSITE" id="PS50110">
    <property type="entry name" value="RESPONSE_REGULATORY"/>
    <property type="match status" value="1"/>
</dbReference>
<dbReference type="InterPro" id="IPR001789">
    <property type="entry name" value="Sig_transdc_resp-reg_receiver"/>
</dbReference>
<gene>
    <name evidence="4" type="ORF">CTB96_09945</name>
</gene>
<accession>A0A317ZS42</accession>
<protein>
    <recommendedName>
        <fullName evidence="3">Response regulatory domain-containing protein</fullName>
    </recommendedName>
</protein>
<dbReference type="InterPro" id="IPR050595">
    <property type="entry name" value="Bact_response_regulator"/>
</dbReference>
<dbReference type="SUPFAM" id="SSF52172">
    <property type="entry name" value="CheY-like"/>
    <property type="match status" value="1"/>
</dbReference>